<keyword evidence="2" id="KW-1003">Cell membrane</keyword>
<dbReference type="PIRSF" id="PIRSF006170">
    <property type="entry name" value="YfgM"/>
    <property type="match status" value="1"/>
</dbReference>
<evidence type="ECO:0000256" key="9">
    <source>
        <dbReference type="SAM" id="Phobius"/>
    </source>
</evidence>
<sequence length="223" mass="24300">MATHLDLEEQEQIDQLKHFWAQYGNLITWALIVVLGGFAAWNGWNWWQRSQSIKAAALYDEIERAADARDAEKIERALADMKDKFGGTSFAAQGAMLAAQSLFDAGKPDGAKAALSWVADSGSDDSYKAVARLRLAGVHLQAQAYDEALKVLEAPMPEAYAALAADRRGDVLMAQGKADEAKTQYQKAWDAMNERTEYRQLVQVKLAALGVNVAPSPASGVAQ</sequence>
<evidence type="ECO:0000256" key="4">
    <source>
        <dbReference type="ARBA" id="ARBA00022989"/>
    </source>
</evidence>
<dbReference type="AlphaFoldDB" id="A0A4P6X0C3"/>
<name>A0A4P6X0C3_HYDPS</name>
<dbReference type="InterPro" id="IPR011990">
    <property type="entry name" value="TPR-like_helical_dom_sf"/>
</dbReference>
<comment type="similarity">
    <text evidence="7">Belongs to the YfgM family.</text>
</comment>
<dbReference type="RefSeq" id="WP_133156571.1">
    <property type="nucleotide sequence ID" value="NZ_CP037867.1"/>
</dbReference>
<proteinExistence type="inferred from homology"/>
<evidence type="ECO:0000256" key="8">
    <source>
        <dbReference type="ARBA" id="ARBA00024235"/>
    </source>
</evidence>
<evidence type="ECO:0000256" key="1">
    <source>
        <dbReference type="ARBA" id="ARBA00004401"/>
    </source>
</evidence>
<evidence type="ECO:0000256" key="5">
    <source>
        <dbReference type="ARBA" id="ARBA00023136"/>
    </source>
</evidence>
<keyword evidence="12" id="KW-1185">Reference proteome</keyword>
<dbReference type="PANTHER" id="PTHR38035">
    <property type="entry name" value="UPF0070 PROTEIN YFGM"/>
    <property type="match status" value="1"/>
</dbReference>
<dbReference type="PANTHER" id="PTHR38035:SF1">
    <property type="entry name" value="ANCILLARY SECYEG TRANSLOCON SUBUNIT"/>
    <property type="match status" value="1"/>
</dbReference>
<evidence type="ECO:0000313" key="11">
    <source>
        <dbReference type="EMBL" id="QBM28145.1"/>
    </source>
</evidence>
<organism evidence="11 12">
    <name type="scientific">Hydrogenophaga pseudoflava</name>
    <name type="common">Pseudomonas carboxydoflava</name>
    <dbReference type="NCBI Taxonomy" id="47421"/>
    <lineage>
        <taxon>Bacteria</taxon>
        <taxon>Pseudomonadati</taxon>
        <taxon>Pseudomonadota</taxon>
        <taxon>Betaproteobacteria</taxon>
        <taxon>Burkholderiales</taxon>
        <taxon>Comamonadaceae</taxon>
        <taxon>Hydrogenophaga</taxon>
    </lineage>
</organism>
<dbReference type="Gene3D" id="1.25.40.10">
    <property type="entry name" value="Tetratricopeptide repeat domain"/>
    <property type="match status" value="1"/>
</dbReference>
<evidence type="ECO:0000256" key="7">
    <source>
        <dbReference type="ARBA" id="ARBA00024197"/>
    </source>
</evidence>
<dbReference type="Pfam" id="PF09976">
    <property type="entry name" value="TPR_21"/>
    <property type="match status" value="1"/>
</dbReference>
<evidence type="ECO:0000256" key="3">
    <source>
        <dbReference type="ARBA" id="ARBA00022692"/>
    </source>
</evidence>
<keyword evidence="4 9" id="KW-1133">Transmembrane helix</keyword>
<keyword evidence="6" id="KW-0143">Chaperone</keyword>
<dbReference type="EMBL" id="CP037867">
    <property type="protein sequence ID" value="QBM28145.1"/>
    <property type="molecule type" value="Genomic_DNA"/>
</dbReference>
<evidence type="ECO:0000313" key="12">
    <source>
        <dbReference type="Proteomes" id="UP000293912"/>
    </source>
</evidence>
<gene>
    <name evidence="11" type="ORF">HPF_10645</name>
</gene>
<evidence type="ECO:0000259" key="10">
    <source>
        <dbReference type="Pfam" id="PF09976"/>
    </source>
</evidence>
<keyword evidence="5 9" id="KW-0472">Membrane</keyword>
<accession>A0A4P6X0C3</accession>
<reference evidence="11 12" key="1">
    <citation type="submission" date="2019-03" db="EMBL/GenBank/DDBJ databases">
        <authorList>
            <person name="Sebastian G."/>
            <person name="Baumann P."/>
            <person name="Ruckert C."/>
            <person name="Kalinowski J."/>
            <person name="Nebel B."/>
            <person name="Takors R."/>
            <person name="Blombach B."/>
        </authorList>
    </citation>
    <scope>NUCLEOTIDE SEQUENCE [LARGE SCALE GENOMIC DNA]</scope>
    <source>
        <strain evidence="11 12">DSM 1084</strain>
    </source>
</reference>
<dbReference type="InterPro" id="IPR018704">
    <property type="entry name" value="SecYEG/CpoB_TPR"/>
</dbReference>
<feature type="domain" description="Ancillary SecYEG translocon subunit/Cell division coordinator CpoB TPR" evidence="10">
    <location>
        <begin position="17"/>
        <end position="210"/>
    </location>
</feature>
<dbReference type="GO" id="GO:0005886">
    <property type="term" value="C:plasma membrane"/>
    <property type="evidence" value="ECO:0007669"/>
    <property type="project" value="UniProtKB-SubCell"/>
</dbReference>
<evidence type="ECO:0000256" key="2">
    <source>
        <dbReference type="ARBA" id="ARBA00022475"/>
    </source>
</evidence>
<protein>
    <recommendedName>
        <fullName evidence="8">Ancillary SecYEG translocon subunit</fullName>
    </recommendedName>
</protein>
<dbReference type="KEGG" id="hpse:HPF_10645"/>
<dbReference type="SUPFAM" id="SSF48452">
    <property type="entry name" value="TPR-like"/>
    <property type="match status" value="1"/>
</dbReference>
<comment type="subcellular location">
    <subcellularLocation>
        <location evidence="1">Cell membrane</location>
        <topology evidence="1">Single-pass type II membrane protein</topology>
    </subcellularLocation>
</comment>
<dbReference type="InterPro" id="IPR026039">
    <property type="entry name" value="YfgM"/>
</dbReference>
<evidence type="ECO:0000256" key="6">
    <source>
        <dbReference type="ARBA" id="ARBA00023186"/>
    </source>
</evidence>
<feature type="transmembrane region" description="Helical" evidence="9">
    <location>
        <begin position="26"/>
        <end position="44"/>
    </location>
</feature>
<dbReference type="Proteomes" id="UP000293912">
    <property type="component" value="Chromosome"/>
</dbReference>
<keyword evidence="3 9" id="KW-0812">Transmembrane</keyword>
<dbReference type="GO" id="GO:0044877">
    <property type="term" value="F:protein-containing complex binding"/>
    <property type="evidence" value="ECO:0007669"/>
    <property type="project" value="InterPro"/>
</dbReference>